<dbReference type="AlphaFoldDB" id="W0JSS4"/>
<dbReference type="OrthoDB" id="269681at2157"/>
<dbReference type="InterPro" id="IPR058376">
    <property type="entry name" value="DUF8063"/>
</dbReference>
<dbReference type="EMBL" id="CP007055">
    <property type="protein sequence ID" value="AHG00327.1"/>
    <property type="molecule type" value="Genomic_DNA"/>
</dbReference>
<dbReference type="Proteomes" id="UP000019024">
    <property type="component" value="Chromosome"/>
</dbReference>
<evidence type="ECO:0000313" key="2">
    <source>
        <dbReference type="EMBL" id="AHG00327.1"/>
    </source>
</evidence>
<keyword evidence="3" id="KW-1185">Reference proteome</keyword>
<gene>
    <name evidence="2" type="ORF">HALLA_17505</name>
</gene>
<keyword evidence="1" id="KW-1133">Transmembrane helix</keyword>
<dbReference type="GeneID" id="25146200"/>
<protein>
    <submittedName>
        <fullName evidence="2">Uncharacterized protein</fullName>
    </submittedName>
</protein>
<dbReference type="HOGENOM" id="CLU_1514593_0_0_2"/>
<sequence>MRRIFTFFVAGVLVLSIVGPMGMGSAIAQDGDNETTGDQGELEADAMSNETEAIESAAIVEDRNQSIQFGEWAELLGWGFEDGRVQLVIRTERPTEIVVSDGMAGIGKEGAVSVPQHEESLQAGTHVVTMPVETFRGGHSVGVAIDDAQVRLSSEMREDEPDDPLQYFGGMSGLFWGIGMTTGLAGAAAAYVVYREDSGVIKA</sequence>
<evidence type="ECO:0000256" key="1">
    <source>
        <dbReference type="SAM" id="Phobius"/>
    </source>
</evidence>
<feature type="transmembrane region" description="Helical" evidence="1">
    <location>
        <begin position="174"/>
        <end position="194"/>
    </location>
</feature>
<evidence type="ECO:0000313" key="3">
    <source>
        <dbReference type="Proteomes" id="UP000019024"/>
    </source>
</evidence>
<keyword evidence="1" id="KW-0812">Transmembrane</keyword>
<dbReference type="KEGG" id="hlr:HALLA_17505"/>
<organism evidence="2 3">
    <name type="scientific">Halostagnicola larsenii XH-48</name>
    <dbReference type="NCBI Taxonomy" id="797299"/>
    <lineage>
        <taxon>Archaea</taxon>
        <taxon>Methanobacteriati</taxon>
        <taxon>Methanobacteriota</taxon>
        <taxon>Stenosarchaea group</taxon>
        <taxon>Halobacteria</taxon>
        <taxon>Halobacteriales</taxon>
        <taxon>Natrialbaceae</taxon>
        <taxon>Halostagnicola</taxon>
    </lineage>
</organism>
<dbReference type="RefSeq" id="WP_049953570.1">
    <property type="nucleotide sequence ID" value="NZ_CP007055.1"/>
</dbReference>
<keyword evidence="1" id="KW-0472">Membrane</keyword>
<dbReference type="STRING" id="797299.HALLA_17505"/>
<dbReference type="Pfam" id="PF26259">
    <property type="entry name" value="DUF8063"/>
    <property type="match status" value="1"/>
</dbReference>
<reference evidence="2 3" key="1">
    <citation type="submission" date="2014-01" db="EMBL/GenBank/DDBJ databases">
        <authorList>
            <consortium name="DOE Joint Genome Institute"/>
            <person name="Anderson I."/>
            <person name="Huntemann M."/>
            <person name="Han J."/>
            <person name="Chen A."/>
            <person name="Kyrpides N."/>
            <person name="Mavromatis K."/>
            <person name="Markowitz V."/>
            <person name="Palaniappan K."/>
            <person name="Ivanova N."/>
            <person name="Schaumberg A."/>
            <person name="Pati A."/>
            <person name="Liolios K."/>
            <person name="Nordberg H.P."/>
            <person name="Cantor M.N."/>
            <person name="Hua S.X."/>
            <person name="Woyke T."/>
        </authorList>
    </citation>
    <scope>NUCLEOTIDE SEQUENCE [LARGE SCALE GENOMIC DNA]</scope>
    <source>
        <strain evidence="2 3">XH-48</strain>
    </source>
</reference>
<accession>W0JSS4</accession>
<name>W0JSS4_9EURY</name>
<dbReference type="eggNOG" id="arCOG08168">
    <property type="taxonomic scope" value="Archaea"/>
</dbReference>
<proteinExistence type="predicted"/>